<organism evidence="1 2">
    <name type="scientific">Gynuella sunshinyii YC6258</name>
    <dbReference type="NCBI Taxonomy" id="1445510"/>
    <lineage>
        <taxon>Bacteria</taxon>
        <taxon>Pseudomonadati</taxon>
        <taxon>Pseudomonadota</taxon>
        <taxon>Gammaproteobacteria</taxon>
        <taxon>Oceanospirillales</taxon>
        <taxon>Saccharospirillaceae</taxon>
        <taxon>Gynuella</taxon>
    </lineage>
</organism>
<gene>
    <name evidence="1" type="ORF">YC6258_01919</name>
</gene>
<dbReference type="PIRSF" id="PIRSF026426">
    <property type="entry name" value="DUF1499"/>
    <property type="match status" value="1"/>
</dbReference>
<dbReference type="AlphaFoldDB" id="A0A0C5VKN3"/>
<dbReference type="InterPro" id="IPR010865">
    <property type="entry name" value="DUF1499"/>
</dbReference>
<reference evidence="1 2" key="1">
    <citation type="submission" date="2014-01" db="EMBL/GenBank/DDBJ databases">
        <title>Full genme sequencing of cellulolytic bacterium Gynuella sunshinyii YC6258T gen. nov., sp. nov.</title>
        <authorList>
            <person name="Khan H."/>
            <person name="Chung E.J."/>
            <person name="Chung Y.R."/>
        </authorList>
    </citation>
    <scope>NUCLEOTIDE SEQUENCE [LARGE SCALE GENOMIC DNA]</scope>
    <source>
        <strain evidence="1 2">YC6258</strain>
    </source>
</reference>
<evidence type="ECO:0000313" key="2">
    <source>
        <dbReference type="Proteomes" id="UP000032266"/>
    </source>
</evidence>
<name>A0A0C5VKN3_9GAMM</name>
<dbReference type="OrthoDB" id="9793534at2"/>
<keyword evidence="2" id="KW-1185">Reference proteome</keyword>
<proteinExistence type="predicted"/>
<evidence type="ECO:0000313" key="1">
    <source>
        <dbReference type="EMBL" id="AJQ93963.1"/>
    </source>
</evidence>
<dbReference type="RefSeq" id="WP_052830163.1">
    <property type="nucleotide sequence ID" value="NZ_CP007142.1"/>
</dbReference>
<dbReference type="KEGG" id="gsn:YC6258_01919"/>
<dbReference type="PANTHER" id="PTHR34801:SF6">
    <property type="entry name" value="SLL1620 PROTEIN"/>
    <property type="match status" value="1"/>
</dbReference>
<dbReference type="STRING" id="1445510.YC6258_01919"/>
<dbReference type="HOGENOM" id="CLU_105603_1_0_6"/>
<evidence type="ECO:0008006" key="3">
    <source>
        <dbReference type="Google" id="ProtNLM"/>
    </source>
</evidence>
<protein>
    <recommendedName>
        <fullName evidence="3">DUF1499 domain-containing protein</fullName>
    </recommendedName>
</protein>
<dbReference type="EMBL" id="CP007142">
    <property type="protein sequence ID" value="AJQ93963.1"/>
    <property type="molecule type" value="Genomic_DNA"/>
</dbReference>
<dbReference type="PANTHER" id="PTHR34801">
    <property type="entry name" value="EXPRESSED PROTEIN"/>
    <property type="match status" value="1"/>
</dbReference>
<dbReference type="Proteomes" id="UP000032266">
    <property type="component" value="Chromosome"/>
</dbReference>
<accession>A0A0C5VKN3</accession>
<dbReference type="Pfam" id="PF07386">
    <property type="entry name" value="DUF1499"/>
    <property type="match status" value="1"/>
</dbReference>
<sequence>MWVVIGILLLLIGIGFARIYIQNSQVPQLGIQGGQLAAVPESPNAVSTQTDDLGKKISPLPFKHDPESTMEAIIAAVKQYGGARIIKQDRDYLYVVFTTPLMRFHDDAEFYLDETNRLVHFRSSSRAGYSDMGLNRKRYDMLKEFYLTK</sequence>